<evidence type="ECO:0000313" key="2">
    <source>
        <dbReference type="EMBL" id="OHT07428.1"/>
    </source>
</evidence>
<dbReference type="VEuPathDB" id="TrichDB:TRFO_24395"/>
<sequence>MNDLLPRWIRILQDDSVQNILLTGCGGGFDFSHSLLIVPFIVQMNKKLIIVSNCFSTINLSYCDYETVYTRGNRSLAKRIVPGKAKPNDGYIPEKLFIDNVFEHFPNADIELYATEAHSMISTVSTDFLTGLCKEKNIDCVITIDGGSDSIMRGDEHEIATVSEDYTSLVTVQNLMHDKKLKIKHGMLIIVGLGVDRVHGASDASSLRAVAELTRMGGSLGSISINQDSLGFQMYSEFLLKSKKLFPTIVGSFIAAATVGQFGPTHPKVKVSKVPRHFKKSGVPKESIKLFDLDEKGNNHDTIKNERVKPSTTYIWPIMAQFYAFDVDTVLERCILAEDARAPNGYQGDTRNKLKAKGSILPPESFPTF</sequence>
<dbReference type="GeneID" id="94838428"/>
<protein>
    <recommendedName>
        <fullName evidence="4">DUF1152 domain-containing protein</fullName>
    </recommendedName>
</protein>
<evidence type="ECO:0008006" key="4">
    <source>
        <dbReference type="Google" id="ProtNLM"/>
    </source>
</evidence>
<organism evidence="2 3">
    <name type="scientific">Tritrichomonas foetus</name>
    <dbReference type="NCBI Taxonomy" id="1144522"/>
    <lineage>
        <taxon>Eukaryota</taxon>
        <taxon>Metamonada</taxon>
        <taxon>Parabasalia</taxon>
        <taxon>Tritrichomonadida</taxon>
        <taxon>Tritrichomonadidae</taxon>
        <taxon>Tritrichomonas</taxon>
    </lineage>
</organism>
<proteinExistence type="predicted"/>
<evidence type="ECO:0000313" key="3">
    <source>
        <dbReference type="Proteomes" id="UP000179807"/>
    </source>
</evidence>
<dbReference type="EMBL" id="MLAK01000697">
    <property type="protein sequence ID" value="OHT07428.1"/>
    <property type="molecule type" value="Genomic_DNA"/>
</dbReference>
<evidence type="ECO:0000256" key="1">
    <source>
        <dbReference type="SAM" id="MobiDB-lite"/>
    </source>
</evidence>
<accession>A0A1J4KCK8</accession>
<keyword evidence="3" id="KW-1185">Reference proteome</keyword>
<dbReference type="OrthoDB" id="10259699at2759"/>
<feature type="region of interest" description="Disordered" evidence="1">
    <location>
        <begin position="346"/>
        <end position="369"/>
    </location>
</feature>
<dbReference type="AlphaFoldDB" id="A0A1J4KCK8"/>
<dbReference type="RefSeq" id="XP_068360564.1">
    <property type="nucleotide sequence ID" value="XM_068503724.1"/>
</dbReference>
<comment type="caution">
    <text evidence="2">The sequence shown here is derived from an EMBL/GenBank/DDBJ whole genome shotgun (WGS) entry which is preliminary data.</text>
</comment>
<dbReference type="Proteomes" id="UP000179807">
    <property type="component" value="Unassembled WGS sequence"/>
</dbReference>
<name>A0A1J4KCK8_9EUKA</name>
<reference evidence="2" key="1">
    <citation type="submission" date="2016-10" db="EMBL/GenBank/DDBJ databases">
        <authorList>
            <person name="Benchimol M."/>
            <person name="Almeida L.G."/>
            <person name="Vasconcelos A.T."/>
            <person name="Perreira-Neves A."/>
            <person name="Rosa I.A."/>
            <person name="Tasca T."/>
            <person name="Bogo M.R."/>
            <person name="de Souza W."/>
        </authorList>
    </citation>
    <scope>NUCLEOTIDE SEQUENCE [LARGE SCALE GENOMIC DNA]</scope>
    <source>
        <strain evidence="2">K</strain>
    </source>
</reference>
<gene>
    <name evidence="2" type="ORF">TRFO_24395</name>
</gene>